<evidence type="ECO:0000313" key="3">
    <source>
        <dbReference type="Proteomes" id="UP000574690"/>
    </source>
</evidence>
<dbReference type="PANTHER" id="PTHR33121:SF70">
    <property type="entry name" value="SIGNALING PROTEIN YKOW"/>
    <property type="match status" value="1"/>
</dbReference>
<dbReference type="InterPro" id="IPR001633">
    <property type="entry name" value="EAL_dom"/>
</dbReference>
<sequence>RLPVQEIKIDLRFVQGMATDDDDRAIVEAVLGLARHFAIDVVAEGIETHQTVEQLRGLHCEAGQGYYFSRPLPPDRFAAWLDGRGWNRGQARLRVV</sequence>
<dbReference type="PANTHER" id="PTHR33121">
    <property type="entry name" value="CYCLIC DI-GMP PHOSPHODIESTERASE PDEF"/>
    <property type="match status" value="1"/>
</dbReference>
<comment type="caution">
    <text evidence="2">The sequence shown here is derived from an EMBL/GenBank/DDBJ whole genome shotgun (WGS) entry which is preliminary data.</text>
</comment>
<dbReference type="Proteomes" id="UP000574690">
    <property type="component" value="Unassembled WGS sequence"/>
</dbReference>
<protein>
    <submittedName>
        <fullName evidence="2">EAL domain-containing protein</fullName>
    </submittedName>
</protein>
<dbReference type="GO" id="GO:0071111">
    <property type="term" value="F:cyclic-guanylate-specific phosphodiesterase activity"/>
    <property type="evidence" value="ECO:0007669"/>
    <property type="project" value="InterPro"/>
</dbReference>
<evidence type="ECO:0000259" key="1">
    <source>
        <dbReference type="PROSITE" id="PS50883"/>
    </source>
</evidence>
<feature type="non-terminal residue" evidence="2">
    <location>
        <position position="1"/>
    </location>
</feature>
<dbReference type="InterPro" id="IPR035919">
    <property type="entry name" value="EAL_sf"/>
</dbReference>
<dbReference type="InterPro" id="IPR050706">
    <property type="entry name" value="Cyclic-di-GMP_PDE-like"/>
</dbReference>
<feature type="domain" description="EAL" evidence="1">
    <location>
        <begin position="1"/>
        <end position="85"/>
    </location>
</feature>
<dbReference type="Pfam" id="PF00563">
    <property type="entry name" value="EAL"/>
    <property type="match status" value="1"/>
</dbReference>
<dbReference type="AlphaFoldDB" id="A0A850CEA6"/>
<accession>A0A850CEA6</accession>
<gene>
    <name evidence="2" type="ORF">HOQ43_17535</name>
</gene>
<proteinExistence type="predicted"/>
<dbReference type="EMBL" id="JABFXE010000739">
    <property type="protein sequence ID" value="NUQ90252.1"/>
    <property type="molecule type" value="Genomic_DNA"/>
</dbReference>
<dbReference type="SUPFAM" id="SSF141868">
    <property type="entry name" value="EAL domain-like"/>
    <property type="match status" value="1"/>
</dbReference>
<organism evidence="2 3">
    <name type="scientific">Glycomyces artemisiae</name>
    <dbReference type="NCBI Taxonomy" id="1076443"/>
    <lineage>
        <taxon>Bacteria</taxon>
        <taxon>Bacillati</taxon>
        <taxon>Actinomycetota</taxon>
        <taxon>Actinomycetes</taxon>
        <taxon>Glycomycetales</taxon>
        <taxon>Glycomycetaceae</taxon>
        <taxon>Glycomyces</taxon>
    </lineage>
</organism>
<reference evidence="2 3" key="1">
    <citation type="submission" date="2020-05" db="EMBL/GenBank/DDBJ databases">
        <title>DNA-SIP metagenomic assembled genomes.</title>
        <authorList>
            <person name="Yu J."/>
        </authorList>
    </citation>
    <scope>NUCLEOTIDE SEQUENCE [LARGE SCALE GENOMIC DNA]</scope>
    <source>
        <strain evidence="2">Bin5.27</strain>
    </source>
</reference>
<dbReference type="CDD" id="cd01948">
    <property type="entry name" value="EAL"/>
    <property type="match status" value="1"/>
</dbReference>
<dbReference type="Gene3D" id="3.20.20.450">
    <property type="entry name" value="EAL domain"/>
    <property type="match status" value="1"/>
</dbReference>
<dbReference type="PROSITE" id="PS50883">
    <property type="entry name" value="EAL"/>
    <property type="match status" value="1"/>
</dbReference>
<name>A0A850CEA6_9ACTN</name>
<evidence type="ECO:0000313" key="2">
    <source>
        <dbReference type="EMBL" id="NUQ90252.1"/>
    </source>
</evidence>